<gene>
    <name evidence="1" type="ORF">D0907_11885</name>
</gene>
<evidence type="ECO:0000313" key="2">
    <source>
        <dbReference type="Proteomes" id="UP000264605"/>
    </source>
</evidence>
<accession>A0AAD0WCY0</accession>
<reference evidence="1 2" key="1">
    <citation type="submission" date="2018-08" db="EMBL/GenBank/DDBJ databases">
        <title>Draft genome sequence of Pseudoalteromonas donghaensis HJ51.</title>
        <authorList>
            <person name="Oh J."/>
            <person name="Roh D."/>
        </authorList>
    </citation>
    <scope>NUCLEOTIDE SEQUENCE [LARGE SCALE GENOMIC DNA]</scope>
    <source>
        <strain evidence="1 2">HJ51</strain>
    </source>
</reference>
<dbReference type="KEGG" id="pdj:D0907_11885"/>
<dbReference type="RefSeq" id="WP_118844529.1">
    <property type="nucleotide sequence ID" value="NZ_CP032090.1"/>
</dbReference>
<dbReference type="GeneID" id="99506166"/>
<dbReference type="AlphaFoldDB" id="A0AAD0WCY0"/>
<proteinExistence type="predicted"/>
<dbReference type="EMBL" id="CP032090">
    <property type="protein sequence ID" value="AXV65918.1"/>
    <property type="molecule type" value="Genomic_DNA"/>
</dbReference>
<protein>
    <submittedName>
        <fullName evidence="1">Uncharacterized protein</fullName>
    </submittedName>
</protein>
<name>A0AAD0WCY0_9GAMM</name>
<evidence type="ECO:0000313" key="1">
    <source>
        <dbReference type="EMBL" id="AXV65918.1"/>
    </source>
</evidence>
<sequence length="263" mass="30116">MIKSCVNKLIFVDEEFMRELEQGAVSVLEEFNNPTSDTQVIKLPLKEDELTHLVQSMDVSEIKPGNILVKPNYINRFFRIEEFSESHVLRKYRLWTQLCLALGAKHVKVQDIKDVNIEAGNDSDISVKATASSLVAEGSLDVSAKKSSRANEIRQQIMDMSTDAEGSKPDLDAAHRILEKYNLFHDDLFMSVYEMRELMTNSLKRHEFYLDFSSDIKKVFNSSIKAKLDVMAKVYKGRIDFDSQENAFEDARTAMKLSILVEF</sequence>
<organism evidence="1 2">
    <name type="scientific">Pseudoalteromonas lipolytica</name>
    <dbReference type="NCBI Taxonomy" id="570156"/>
    <lineage>
        <taxon>Bacteria</taxon>
        <taxon>Pseudomonadati</taxon>
        <taxon>Pseudomonadota</taxon>
        <taxon>Gammaproteobacteria</taxon>
        <taxon>Alteromonadales</taxon>
        <taxon>Pseudoalteromonadaceae</taxon>
        <taxon>Pseudoalteromonas</taxon>
    </lineage>
</organism>
<dbReference type="Proteomes" id="UP000264605">
    <property type="component" value="Chromosome"/>
</dbReference>